<dbReference type="OrthoDB" id="2967263at2759"/>
<evidence type="ECO:0000313" key="1">
    <source>
        <dbReference type="EMBL" id="KAA8914232.1"/>
    </source>
</evidence>
<name>A0A5J5F9L8_9PEZI</name>
<dbReference type="InParanoid" id="A0A5J5F9L8"/>
<dbReference type="Proteomes" id="UP000326924">
    <property type="component" value="Unassembled WGS sequence"/>
</dbReference>
<organism evidence="1 2">
    <name type="scientific">Sphaerosporella brunnea</name>
    <dbReference type="NCBI Taxonomy" id="1250544"/>
    <lineage>
        <taxon>Eukaryota</taxon>
        <taxon>Fungi</taxon>
        <taxon>Dikarya</taxon>
        <taxon>Ascomycota</taxon>
        <taxon>Pezizomycotina</taxon>
        <taxon>Pezizomycetes</taxon>
        <taxon>Pezizales</taxon>
        <taxon>Pyronemataceae</taxon>
        <taxon>Sphaerosporella</taxon>
    </lineage>
</organism>
<reference evidence="1 2" key="1">
    <citation type="submission" date="2019-09" db="EMBL/GenBank/DDBJ databases">
        <title>Draft genome of the ectomycorrhizal ascomycete Sphaerosporella brunnea.</title>
        <authorList>
            <consortium name="DOE Joint Genome Institute"/>
            <person name="Benucci G.M."/>
            <person name="Marozzi G."/>
            <person name="Antonielli L."/>
            <person name="Sanchez S."/>
            <person name="Marco P."/>
            <person name="Wang X."/>
            <person name="Falini L.B."/>
            <person name="Barry K."/>
            <person name="Haridas S."/>
            <person name="Lipzen A."/>
            <person name="Labutti K."/>
            <person name="Grigoriev I.V."/>
            <person name="Murat C."/>
            <person name="Martin F."/>
            <person name="Albertini E."/>
            <person name="Donnini D."/>
            <person name="Bonito G."/>
        </authorList>
    </citation>
    <scope>NUCLEOTIDE SEQUENCE [LARGE SCALE GENOMIC DNA]</scope>
    <source>
        <strain evidence="1 2">Sb_GMNB300</strain>
    </source>
</reference>
<dbReference type="EMBL" id="VXIS01000007">
    <property type="protein sequence ID" value="KAA8914232.1"/>
    <property type="molecule type" value="Genomic_DNA"/>
</dbReference>
<dbReference type="AlphaFoldDB" id="A0A5J5F9L8"/>
<comment type="caution">
    <text evidence="1">The sequence shown here is derived from an EMBL/GenBank/DDBJ whole genome shotgun (WGS) entry which is preliminary data.</text>
</comment>
<proteinExistence type="predicted"/>
<dbReference type="GO" id="GO:0016874">
    <property type="term" value="F:ligase activity"/>
    <property type="evidence" value="ECO:0007669"/>
    <property type="project" value="UniProtKB-KW"/>
</dbReference>
<keyword evidence="1" id="KW-0436">Ligase</keyword>
<gene>
    <name evidence="1" type="ORF">FN846DRAFT_806149</name>
</gene>
<dbReference type="SUPFAM" id="SSF55144">
    <property type="entry name" value="LigT-like"/>
    <property type="match status" value="1"/>
</dbReference>
<accession>A0A5J5F9L8</accession>
<sequence length="333" mass="37747">MAPPPQLHEPVILTGIGTDAVNSFEDLSGLCSNRTSPKPEFDNPYDTLIEACDNVPAQIQKAYQTHRITRNANQRDRLLAPEFPGVTIDYILQELEYTRGSSVVKYAFPDDAPTRSEAEIDPRNCLVFWARPTMLVMDLIQRIQLRLKDLAPNLWLMPRENLHLTVLEITHSTTPEYVEMLVDRMRTALGTIVNHPRTHRARLVKPLLSFDAAALAVSFVPASGRDGDEYTYHHLRRDFYKMSKGANVGVTSRYIVPSAHITIARFVTSKDHETNGVVDPSKMKKWMERVWEINEEIADWDGEWIVGGERGLDCRSGRLWYGGGQTVVKAEGF</sequence>
<protein>
    <submittedName>
        <fullName evidence="1">RNA ligase/cyclic nucleotide phosphodiesterase</fullName>
    </submittedName>
</protein>
<keyword evidence="2" id="KW-1185">Reference proteome</keyword>
<dbReference type="InterPro" id="IPR009097">
    <property type="entry name" value="Cyclic_Pdiesterase"/>
</dbReference>
<dbReference type="Gene3D" id="3.90.1140.10">
    <property type="entry name" value="Cyclic phosphodiesterase"/>
    <property type="match status" value="1"/>
</dbReference>
<evidence type="ECO:0000313" key="2">
    <source>
        <dbReference type="Proteomes" id="UP000326924"/>
    </source>
</evidence>